<sequence>MVALTVDSSLMWASEPASVGNAPPLSVNVSDGLILVVNADRGLVLIRT</sequence>
<accession>A0A8J4EDH2</accession>
<keyword evidence="2" id="KW-1185">Reference proteome</keyword>
<organism evidence="1 2">
    <name type="scientific">Virgisporangium ochraceum</name>
    <dbReference type="NCBI Taxonomy" id="65505"/>
    <lineage>
        <taxon>Bacteria</taxon>
        <taxon>Bacillati</taxon>
        <taxon>Actinomycetota</taxon>
        <taxon>Actinomycetes</taxon>
        <taxon>Micromonosporales</taxon>
        <taxon>Micromonosporaceae</taxon>
        <taxon>Virgisporangium</taxon>
    </lineage>
</organism>
<evidence type="ECO:0000313" key="2">
    <source>
        <dbReference type="Proteomes" id="UP000635606"/>
    </source>
</evidence>
<dbReference type="AlphaFoldDB" id="A0A8J4EDH2"/>
<proteinExistence type="predicted"/>
<gene>
    <name evidence="1" type="ORF">Voc01_055050</name>
</gene>
<comment type="caution">
    <text evidence="1">The sequence shown here is derived from an EMBL/GenBank/DDBJ whole genome shotgun (WGS) entry which is preliminary data.</text>
</comment>
<dbReference type="RefSeq" id="WP_203930472.1">
    <property type="nucleotide sequence ID" value="NZ_BOPH01000081.1"/>
</dbReference>
<dbReference type="Proteomes" id="UP000635606">
    <property type="component" value="Unassembled WGS sequence"/>
</dbReference>
<reference evidence="1" key="1">
    <citation type="submission" date="2021-01" db="EMBL/GenBank/DDBJ databases">
        <title>Whole genome shotgun sequence of Virgisporangium ochraceum NBRC 16418.</title>
        <authorList>
            <person name="Komaki H."/>
            <person name="Tamura T."/>
        </authorList>
    </citation>
    <scope>NUCLEOTIDE SEQUENCE</scope>
    <source>
        <strain evidence="1">NBRC 16418</strain>
    </source>
</reference>
<evidence type="ECO:0000313" key="1">
    <source>
        <dbReference type="EMBL" id="GIJ70588.1"/>
    </source>
</evidence>
<dbReference type="EMBL" id="BOPH01000081">
    <property type="protein sequence ID" value="GIJ70588.1"/>
    <property type="molecule type" value="Genomic_DNA"/>
</dbReference>
<name>A0A8J4EDH2_9ACTN</name>
<protein>
    <submittedName>
        <fullName evidence="1">Uncharacterized protein</fullName>
    </submittedName>
</protein>